<dbReference type="EMBL" id="JH712124">
    <property type="protein sequence ID" value="EFO25788.1"/>
    <property type="molecule type" value="Genomic_DNA"/>
</dbReference>
<sequence>MCRKTPILFSRDQRSPPPLALPRQFRENLNAYLKEEAFFRAWSILNPCWLTVANRIGSKLDMFYRLRRSPRKEELKKLTKQIQNEETLVNFWHIVSQLHIKKFSSSKGGFMFNVNFTKSLTTRVFFSRRASQALGER</sequence>
<dbReference type="KEGG" id="loa:LOAG_02696"/>
<accession>A0A1S0U5W7</accession>
<organism evidence="1">
    <name type="scientific">Loa loa</name>
    <name type="common">Eye worm</name>
    <name type="synonym">Filaria loa</name>
    <dbReference type="NCBI Taxonomy" id="7209"/>
    <lineage>
        <taxon>Eukaryota</taxon>
        <taxon>Metazoa</taxon>
        <taxon>Ecdysozoa</taxon>
        <taxon>Nematoda</taxon>
        <taxon>Chromadorea</taxon>
        <taxon>Rhabditida</taxon>
        <taxon>Spirurina</taxon>
        <taxon>Spiruromorpha</taxon>
        <taxon>Filarioidea</taxon>
        <taxon>Onchocercidae</taxon>
        <taxon>Loa</taxon>
    </lineage>
</organism>
<reference evidence="1" key="1">
    <citation type="submission" date="2012-04" db="EMBL/GenBank/DDBJ databases">
        <title>The Genome Sequence of Loa loa.</title>
        <authorList>
            <consortium name="The Broad Institute Genome Sequencing Platform"/>
            <consortium name="Broad Institute Genome Sequencing Center for Infectious Disease"/>
            <person name="Nutman T.B."/>
            <person name="Fink D.L."/>
            <person name="Russ C."/>
            <person name="Young S."/>
            <person name="Zeng Q."/>
            <person name="Gargeya S."/>
            <person name="Alvarado L."/>
            <person name="Berlin A."/>
            <person name="Chapman S.B."/>
            <person name="Chen Z."/>
            <person name="Freedman E."/>
            <person name="Gellesch M."/>
            <person name="Goldberg J."/>
            <person name="Griggs A."/>
            <person name="Gujja S."/>
            <person name="Heilman E.R."/>
            <person name="Heiman D."/>
            <person name="Howarth C."/>
            <person name="Mehta T."/>
            <person name="Neiman D."/>
            <person name="Pearson M."/>
            <person name="Roberts A."/>
            <person name="Saif S."/>
            <person name="Shea T."/>
            <person name="Shenoy N."/>
            <person name="Sisk P."/>
            <person name="Stolte C."/>
            <person name="Sykes S."/>
            <person name="White J."/>
            <person name="Yandava C."/>
            <person name="Haas B."/>
            <person name="Henn M.R."/>
            <person name="Nusbaum C."/>
            <person name="Birren B."/>
        </authorList>
    </citation>
    <scope>NUCLEOTIDE SEQUENCE [LARGE SCALE GENOMIC DNA]</scope>
</reference>
<dbReference type="AlphaFoldDB" id="A0A1S0U5W7"/>
<proteinExistence type="predicted"/>
<protein>
    <submittedName>
        <fullName evidence="1">Uncharacterized protein</fullName>
    </submittedName>
</protein>
<dbReference type="GeneID" id="9940085"/>
<name>A0A1S0U5W7_LOALO</name>
<evidence type="ECO:0000313" key="1">
    <source>
        <dbReference type="EMBL" id="EFO25788.1"/>
    </source>
</evidence>
<dbReference type="InParanoid" id="A0A1S0U5W7"/>
<dbReference type="CTD" id="9940085"/>
<gene>
    <name evidence="1" type="ORF">LOAG_02696</name>
</gene>
<dbReference type="RefSeq" id="XP_003138281.1">
    <property type="nucleotide sequence ID" value="XM_003138233.1"/>
</dbReference>